<keyword evidence="2" id="KW-0472">Membrane</keyword>
<evidence type="ECO:0000313" key="3">
    <source>
        <dbReference type="EMBL" id="PIA61948.1"/>
    </source>
</evidence>
<dbReference type="InParanoid" id="A0A2G5F1Q1"/>
<dbReference type="PANTHER" id="PTHR33429">
    <property type="entry name" value="OS02G0708000 PROTEIN-RELATED"/>
    <property type="match status" value="1"/>
</dbReference>
<protein>
    <recommendedName>
        <fullName evidence="5">Transmembrane protein</fullName>
    </recommendedName>
</protein>
<sequence>MSLSPPVVVYPNQVTPTTSHSKGSFGPVFIVLAVIIVLSAFACCLSQLCARRMSSHSKPRRDHQNNHPGGGDIEFGFKKKMPMGKPIGHGDIKEPRPFHNGEAKGDVKFADNA</sequence>
<proteinExistence type="predicted"/>
<dbReference type="Proteomes" id="UP000230069">
    <property type="component" value="Unassembled WGS sequence"/>
</dbReference>
<gene>
    <name evidence="3" type="ORF">AQUCO_00200146v1</name>
</gene>
<dbReference type="AlphaFoldDB" id="A0A2G5F1Q1"/>
<reference evidence="3 4" key="1">
    <citation type="submission" date="2017-09" db="EMBL/GenBank/DDBJ databases">
        <title>WGS assembly of Aquilegia coerulea Goldsmith.</title>
        <authorList>
            <person name="Hodges S."/>
            <person name="Kramer E."/>
            <person name="Nordborg M."/>
            <person name="Tomkins J."/>
            <person name="Borevitz J."/>
            <person name="Derieg N."/>
            <person name="Yan J."/>
            <person name="Mihaltcheva S."/>
            <person name="Hayes R.D."/>
            <person name="Rokhsar D."/>
        </authorList>
    </citation>
    <scope>NUCLEOTIDE SEQUENCE [LARGE SCALE GENOMIC DNA]</scope>
    <source>
        <strain evidence="4">cv. Goldsmith</strain>
    </source>
</reference>
<keyword evidence="4" id="KW-1185">Reference proteome</keyword>
<keyword evidence="2" id="KW-1133">Transmembrane helix</keyword>
<dbReference type="PANTHER" id="PTHR33429:SF7">
    <property type="entry name" value="OS02G0708000 PROTEIN"/>
    <property type="match status" value="1"/>
</dbReference>
<name>A0A2G5F1Q1_AQUCA</name>
<evidence type="ECO:0000256" key="2">
    <source>
        <dbReference type="SAM" id="Phobius"/>
    </source>
</evidence>
<evidence type="ECO:0000256" key="1">
    <source>
        <dbReference type="SAM" id="MobiDB-lite"/>
    </source>
</evidence>
<organism evidence="3 4">
    <name type="scientific">Aquilegia coerulea</name>
    <name type="common">Rocky mountain columbine</name>
    <dbReference type="NCBI Taxonomy" id="218851"/>
    <lineage>
        <taxon>Eukaryota</taxon>
        <taxon>Viridiplantae</taxon>
        <taxon>Streptophyta</taxon>
        <taxon>Embryophyta</taxon>
        <taxon>Tracheophyta</taxon>
        <taxon>Spermatophyta</taxon>
        <taxon>Magnoliopsida</taxon>
        <taxon>Ranunculales</taxon>
        <taxon>Ranunculaceae</taxon>
        <taxon>Thalictroideae</taxon>
        <taxon>Aquilegia</taxon>
    </lineage>
</organism>
<dbReference type="EMBL" id="KZ305019">
    <property type="protein sequence ID" value="PIA61948.1"/>
    <property type="molecule type" value="Genomic_DNA"/>
</dbReference>
<feature type="compositionally biased region" description="Basic and acidic residues" evidence="1">
    <location>
        <begin position="88"/>
        <end position="113"/>
    </location>
</feature>
<accession>A0A2G5F1Q1</accession>
<evidence type="ECO:0008006" key="5">
    <source>
        <dbReference type="Google" id="ProtNLM"/>
    </source>
</evidence>
<keyword evidence="2" id="KW-0812">Transmembrane</keyword>
<dbReference type="OrthoDB" id="1906668at2759"/>
<feature type="region of interest" description="Disordered" evidence="1">
    <location>
        <begin position="54"/>
        <end position="113"/>
    </location>
</feature>
<evidence type="ECO:0000313" key="4">
    <source>
        <dbReference type="Proteomes" id="UP000230069"/>
    </source>
</evidence>
<feature type="transmembrane region" description="Helical" evidence="2">
    <location>
        <begin position="28"/>
        <end position="50"/>
    </location>
</feature>